<reference evidence="3" key="1">
    <citation type="journal article" date="2013" name="Nature">
        <title>Draft genome of the wheat A-genome progenitor Triticum urartu.</title>
        <authorList>
            <person name="Ling H.Q."/>
            <person name="Zhao S."/>
            <person name="Liu D."/>
            <person name="Wang J."/>
            <person name="Sun H."/>
            <person name="Zhang C."/>
            <person name="Fan H."/>
            <person name="Li D."/>
            <person name="Dong L."/>
            <person name="Tao Y."/>
            <person name="Gao C."/>
            <person name="Wu H."/>
            <person name="Li Y."/>
            <person name="Cui Y."/>
            <person name="Guo X."/>
            <person name="Zheng S."/>
            <person name="Wang B."/>
            <person name="Yu K."/>
            <person name="Liang Q."/>
            <person name="Yang W."/>
            <person name="Lou X."/>
            <person name="Chen J."/>
            <person name="Feng M."/>
            <person name="Jian J."/>
            <person name="Zhang X."/>
            <person name="Luo G."/>
            <person name="Jiang Y."/>
            <person name="Liu J."/>
            <person name="Wang Z."/>
            <person name="Sha Y."/>
            <person name="Zhang B."/>
            <person name="Wu H."/>
            <person name="Tang D."/>
            <person name="Shen Q."/>
            <person name="Xue P."/>
            <person name="Zou S."/>
            <person name="Wang X."/>
            <person name="Liu X."/>
            <person name="Wang F."/>
            <person name="Yang Y."/>
            <person name="An X."/>
            <person name="Dong Z."/>
            <person name="Zhang K."/>
            <person name="Zhang X."/>
            <person name="Luo M.C."/>
            <person name="Dvorak J."/>
            <person name="Tong Y."/>
            <person name="Wang J."/>
            <person name="Yang H."/>
            <person name="Li Z."/>
            <person name="Wang D."/>
            <person name="Zhang A."/>
            <person name="Wang J."/>
        </authorList>
    </citation>
    <scope>NUCLEOTIDE SEQUENCE</scope>
    <source>
        <strain evidence="3">cv. G1812</strain>
    </source>
</reference>
<feature type="region of interest" description="Disordered" evidence="1">
    <location>
        <begin position="72"/>
        <end position="104"/>
    </location>
</feature>
<dbReference type="Proteomes" id="UP000015106">
    <property type="component" value="Chromosome 3"/>
</dbReference>
<evidence type="ECO:0000256" key="1">
    <source>
        <dbReference type="SAM" id="MobiDB-lite"/>
    </source>
</evidence>
<dbReference type="Gramene" id="TuG1812G0300004209.01.T01">
    <property type="protein sequence ID" value="TuG1812G0300004209.01.T01.cds326168"/>
    <property type="gene ID" value="TuG1812G0300004209.01"/>
</dbReference>
<evidence type="ECO:0000313" key="3">
    <source>
        <dbReference type="Proteomes" id="UP000015106"/>
    </source>
</evidence>
<name>A0A8R7PVK1_TRIUA</name>
<dbReference type="AlphaFoldDB" id="A0A8R7PVK1"/>
<sequence>IHQPAGRSALLDAVVLLEQADEVVHLLRRRQDLGDALPLPAPPRPLRQPRALFLDAEPAVLLVAVEPRRERYERDVHEPERLTAEERPAPELGVQRPERLQHLDPRRRAPLPLELPQPRPAAVHPLVNVVGPEARLRARVRVGGEEPRGGGREGVLDVLEDDEGLADGAAVVEEHGDLLVDGVGAEEEVALGAQQLLLEGLAGQALLGQRNAAALRERAHPEVQQHQPRRLLAGHYPILPLLWRCRSSVCFPVCVCCGVIVCSHGFAL</sequence>
<organism evidence="2 3">
    <name type="scientific">Triticum urartu</name>
    <name type="common">Red wild einkorn</name>
    <name type="synonym">Crithodium urartu</name>
    <dbReference type="NCBI Taxonomy" id="4572"/>
    <lineage>
        <taxon>Eukaryota</taxon>
        <taxon>Viridiplantae</taxon>
        <taxon>Streptophyta</taxon>
        <taxon>Embryophyta</taxon>
        <taxon>Tracheophyta</taxon>
        <taxon>Spermatophyta</taxon>
        <taxon>Magnoliopsida</taxon>
        <taxon>Liliopsida</taxon>
        <taxon>Poales</taxon>
        <taxon>Poaceae</taxon>
        <taxon>BOP clade</taxon>
        <taxon>Pooideae</taxon>
        <taxon>Triticodae</taxon>
        <taxon>Triticeae</taxon>
        <taxon>Triticinae</taxon>
        <taxon>Triticum</taxon>
    </lineage>
</organism>
<dbReference type="EnsemblPlants" id="TuG1812G0300004209.01.T01">
    <property type="protein sequence ID" value="TuG1812G0300004209.01.T01.cds326168"/>
    <property type="gene ID" value="TuG1812G0300004209.01"/>
</dbReference>
<evidence type="ECO:0000313" key="2">
    <source>
        <dbReference type="EnsemblPlants" id="TuG1812G0300004209.01.T01.cds326168"/>
    </source>
</evidence>
<feature type="compositionally biased region" description="Basic and acidic residues" evidence="1">
    <location>
        <begin position="72"/>
        <end position="89"/>
    </location>
</feature>
<reference evidence="2" key="3">
    <citation type="submission" date="2022-06" db="UniProtKB">
        <authorList>
            <consortium name="EnsemblPlants"/>
        </authorList>
    </citation>
    <scope>IDENTIFICATION</scope>
</reference>
<protein>
    <submittedName>
        <fullName evidence="2">Uncharacterized protein</fullName>
    </submittedName>
</protein>
<reference evidence="2" key="2">
    <citation type="submission" date="2018-03" db="EMBL/GenBank/DDBJ databases">
        <title>The Triticum urartu genome reveals the dynamic nature of wheat genome evolution.</title>
        <authorList>
            <person name="Ling H."/>
            <person name="Ma B."/>
            <person name="Shi X."/>
            <person name="Liu H."/>
            <person name="Dong L."/>
            <person name="Sun H."/>
            <person name="Cao Y."/>
            <person name="Gao Q."/>
            <person name="Zheng S."/>
            <person name="Li Y."/>
            <person name="Yu Y."/>
            <person name="Du H."/>
            <person name="Qi M."/>
            <person name="Li Y."/>
            <person name="Yu H."/>
            <person name="Cui Y."/>
            <person name="Wang N."/>
            <person name="Chen C."/>
            <person name="Wu H."/>
            <person name="Zhao Y."/>
            <person name="Zhang J."/>
            <person name="Li Y."/>
            <person name="Zhou W."/>
            <person name="Zhang B."/>
            <person name="Hu W."/>
            <person name="Eijk M."/>
            <person name="Tang J."/>
            <person name="Witsenboer H."/>
            <person name="Zhao S."/>
            <person name="Li Z."/>
            <person name="Zhang A."/>
            <person name="Wang D."/>
            <person name="Liang C."/>
        </authorList>
    </citation>
    <scope>NUCLEOTIDE SEQUENCE [LARGE SCALE GENOMIC DNA]</scope>
    <source>
        <strain evidence="2">cv. G1812</strain>
    </source>
</reference>
<keyword evidence="3" id="KW-1185">Reference proteome</keyword>
<proteinExistence type="predicted"/>
<accession>A0A8R7PVK1</accession>